<dbReference type="EMBL" id="CP034086">
    <property type="protein sequence ID" value="AZG78153.1"/>
    <property type="molecule type" value="Genomic_DNA"/>
</dbReference>
<organism evidence="1 2">
    <name type="scientific">Methylocystis rosea</name>
    <dbReference type="NCBI Taxonomy" id="173366"/>
    <lineage>
        <taxon>Bacteria</taxon>
        <taxon>Pseudomonadati</taxon>
        <taxon>Pseudomonadota</taxon>
        <taxon>Alphaproteobacteria</taxon>
        <taxon>Hyphomicrobiales</taxon>
        <taxon>Methylocystaceae</taxon>
        <taxon>Methylocystis</taxon>
    </lineage>
</organism>
<protein>
    <submittedName>
        <fullName evidence="1">Capsid protein</fullName>
    </submittedName>
</protein>
<gene>
    <name evidence="1" type="ORF">EHO51_16220</name>
</gene>
<dbReference type="AlphaFoldDB" id="A0A3G8M851"/>
<evidence type="ECO:0000313" key="2">
    <source>
        <dbReference type="Proteomes" id="UP000273982"/>
    </source>
</evidence>
<reference evidence="1 2" key="1">
    <citation type="submission" date="2018-11" db="EMBL/GenBank/DDBJ databases">
        <title>Genome squencing of methanotrophic bacteria isolated from alkaline groundwater in Korea.</title>
        <authorList>
            <person name="Nguyen L.N."/>
        </authorList>
    </citation>
    <scope>NUCLEOTIDE SEQUENCE [LARGE SCALE GENOMIC DNA]</scope>
    <source>
        <strain evidence="1 2">GW6</strain>
    </source>
</reference>
<sequence length="322" mass="35036">MAPNRPFVVNPVLTGIAISYANPDISLIADQAMPRVGVGGETFKWTEYPLAEGFTVPDTKVGRKGKVGEVEFSGEERDGSVETYGLQDPIPQSDIDAARAQREQKLSTYDPEARATQMLTKLVELDREIRVAAKVQSAASYDAGNIIALANAADRFDVDTGDPEAKIDQALNGVMIFRPNTCTMSESVWQKLRKQPKLVQAIKGTTQGAGKITREEFTKYFELKSLLIGAGWVNTARKGQPANMQRVWGKHISFSYLDSSIQRVDEGAVTWGFSPQFGGRLAFTMFDSNIGLKGGNVVRVGETINELVVCKAAGALIQNAIS</sequence>
<dbReference type="InterPro" id="IPR053738">
    <property type="entry name" value="Lambda_capsid_assembly"/>
</dbReference>
<dbReference type="Gene3D" id="3.90.1690.10">
    <property type="entry name" value="phage-related protein like domain"/>
    <property type="match status" value="1"/>
</dbReference>
<dbReference type="RefSeq" id="WP_124739744.1">
    <property type="nucleotide sequence ID" value="NZ_CP034086.1"/>
</dbReference>
<name>A0A3G8M851_9HYPH</name>
<proteinExistence type="predicted"/>
<evidence type="ECO:0000313" key="1">
    <source>
        <dbReference type="EMBL" id="AZG78153.1"/>
    </source>
</evidence>
<dbReference type="Proteomes" id="UP000273982">
    <property type="component" value="Chromosome"/>
</dbReference>
<dbReference type="KEGG" id="mros:EHO51_16220"/>
<accession>A0A3G8M851</accession>